<feature type="transmembrane region" description="Helical" evidence="5">
    <location>
        <begin position="143"/>
        <end position="166"/>
    </location>
</feature>
<comment type="caution">
    <text evidence="6">The sequence shown here is derived from an EMBL/GenBank/DDBJ whole genome shotgun (WGS) entry which is preliminary data.</text>
</comment>
<sequence>MAAKPKVSFKITLASEKTQPFKVITVPEEAPFLACIKFAAEEFKVNPSTSAVITNDGVGLNPNQTAGAVFLKHGADLKLIPRDRVLDFPIPNPNPRDWPTLVSIRDHCYKFVLFMTRFMGRGMWYLFLATMVFSALWDTNISWAFGGVFTLYLVVLGAIALIKGWLISNKLDKVRNILLRERETGGSLDHYIAPTQQGLNKVQFKALIKQVTNEEELFGDDDLDYVVNALSFLPSSDGVVSREEFEYWVRPGHMLIV</sequence>
<evidence type="ECO:0000313" key="6">
    <source>
        <dbReference type="EMBL" id="CAJ1379484.1"/>
    </source>
</evidence>
<keyword evidence="4" id="KW-0833">Ubl conjugation pathway</keyword>
<evidence type="ECO:0000256" key="5">
    <source>
        <dbReference type="SAM" id="Phobius"/>
    </source>
</evidence>
<evidence type="ECO:0000256" key="2">
    <source>
        <dbReference type="ARBA" id="ARBA00015319"/>
    </source>
</evidence>
<gene>
    <name evidence="6" type="ORF">EVOR1521_LOCUS7717</name>
</gene>
<reference evidence="6" key="1">
    <citation type="submission" date="2023-08" db="EMBL/GenBank/DDBJ databases">
        <authorList>
            <person name="Chen Y."/>
            <person name="Shah S."/>
            <person name="Dougan E. K."/>
            <person name="Thang M."/>
            <person name="Chan C."/>
        </authorList>
    </citation>
    <scope>NUCLEOTIDE SEQUENCE</scope>
</reference>
<comment type="similarity">
    <text evidence="1">Belongs to the UFM1 family.</text>
</comment>
<accession>A0AA36MTA3</accession>
<evidence type="ECO:0000256" key="1">
    <source>
        <dbReference type="ARBA" id="ARBA00010230"/>
    </source>
</evidence>
<keyword evidence="3" id="KW-1017">Isopeptide bond</keyword>
<evidence type="ECO:0000256" key="4">
    <source>
        <dbReference type="ARBA" id="ARBA00022786"/>
    </source>
</evidence>
<evidence type="ECO:0000313" key="7">
    <source>
        <dbReference type="Proteomes" id="UP001178507"/>
    </source>
</evidence>
<protein>
    <recommendedName>
        <fullName evidence="2">Ubiquitin-fold modifier 1</fullName>
    </recommendedName>
</protein>
<dbReference type="PANTHER" id="PTHR15825:SF0">
    <property type="entry name" value="UBIQUITIN-FOLD MODIFIER 1"/>
    <property type="match status" value="1"/>
</dbReference>
<keyword evidence="7" id="KW-1185">Reference proteome</keyword>
<evidence type="ECO:0000256" key="3">
    <source>
        <dbReference type="ARBA" id="ARBA00022499"/>
    </source>
</evidence>
<dbReference type="AlphaFoldDB" id="A0AA36MTA3"/>
<dbReference type="PANTHER" id="PTHR15825">
    <property type="entry name" value="UBIQUITIN-FOLD MODIFIER 1"/>
    <property type="match status" value="1"/>
</dbReference>
<keyword evidence="5" id="KW-0812">Transmembrane</keyword>
<dbReference type="InterPro" id="IPR029071">
    <property type="entry name" value="Ubiquitin-like_domsf"/>
</dbReference>
<dbReference type="EMBL" id="CAUJNA010000635">
    <property type="protein sequence ID" value="CAJ1379484.1"/>
    <property type="molecule type" value="Genomic_DNA"/>
</dbReference>
<dbReference type="Pfam" id="PF03671">
    <property type="entry name" value="Ufm1"/>
    <property type="match status" value="1"/>
</dbReference>
<dbReference type="Proteomes" id="UP001178507">
    <property type="component" value="Unassembled WGS sequence"/>
</dbReference>
<dbReference type="GO" id="GO:0005634">
    <property type="term" value="C:nucleus"/>
    <property type="evidence" value="ECO:0007669"/>
    <property type="project" value="TreeGrafter"/>
</dbReference>
<dbReference type="GO" id="GO:0005737">
    <property type="term" value="C:cytoplasm"/>
    <property type="evidence" value="ECO:0007669"/>
    <property type="project" value="TreeGrafter"/>
</dbReference>
<feature type="transmembrane region" description="Helical" evidence="5">
    <location>
        <begin position="118"/>
        <end position="137"/>
    </location>
</feature>
<organism evidence="6 7">
    <name type="scientific">Effrenium voratum</name>
    <dbReference type="NCBI Taxonomy" id="2562239"/>
    <lineage>
        <taxon>Eukaryota</taxon>
        <taxon>Sar</taxon>
        <taxon>Alveolata</taxon>
        <taxon>Dinophyceae</taxon>
        <taxon>Suessiales</taxon>
        <taxon>Symbiodiniaceae</taxon>
        <taxon>Effrenium</taxon>
    </lineage>
</organism>
<dbReference type="Gene3D" id="3.10.20.90">
    <property type="entry name" value="Phosphatidylinositol 3-kinase Catalytic Subunit, Chain A, domain 1"/>
    <property type="match status" value="1"/>
</dbReference>
<dbReference type="InterPro" id="IPR005375">
    <property type="entry name" value="UFM1"/>
</dbReference>
<name>A0AA36MTA3_9DINO</name>
<dbReference type="GO" id="GO:1990592">
    <property type="term" value="P:protein K69-linked ufmylation"/>
    <property type="evidence" value="ECO:0007669"/>
    <property type="project" value="TreeGrafter"/>
</dbReference>
<dbReference type="SUPFAM" id="SSF54236">
    <property type="entry name" value="Ubiquitin-like"/>
    <property type="match status" value="1"/>
</dbReference>
<dbReference type="CDD" id="cd01766">
    <property type="entry name" value="Ubl_UFM1"/>
    <property type="match status" value="1"/>
</dbReference>
<dbReference type="FunFam" id="3.10.20.90:FF:000044">
    <property type="entry name" value="Ubiquitin-fold modifier 1"/>
    <property type="match status" value="1"/>
</dbReference>
<keyword evidence="5" id="KW-0472">Membrane</keyword>
<proteinExistence type="inferred from homology"/>
<keyword evidence="5" id="KW-1133">Transmembrane helix</keyword>